<keyword evidence="18" id="KW-1185">Reference proteome</keyword>
<organism evidence="17 18">
    <name type="scientific">Funiculus sociatus GB2-A5</name>
    <dbReference type="NCBI Taxonomy" id="2933946"/>
    <lineage>
        <taxon>Bacteria</taxon>
        <taxon>Bacillati</taxon>
        <taxon>Cyanobacteriota</taxon>
        <taxon>Cyanophyceae</taxon>
        <taxon>Coleofasciculales</taxon>
        <taxon>Coleofasciculaceae</taxon>
        <taxon>Funiculus</taxon>
    </lineage>
</organism>
<accession>A0ABV0JS94</accession>
<dbReference type="Gene3D" id="3.50.50.60">
    <property type="entry name" value="FAD/NAD(P)-binding domain"/>
    <property type="match status" value="1"/>
</dbReference>
<dbReference type="Gene3D" id="3.40.50.1820">
    <property type="entry name" value="alpha/beta hydrolase"/>
    <property type="match status" value="1"/>
</dbReference>
<dbReference type="InterPro" id="IPR000073">
    <property type="entry name" value="AB_hydrolase_1"/>
</dbReference>
<dbReference type="PANTHER" id="PTHR42977">
    <property type="entry name" value="HYDROLASE-RELATED"/>
    <property type="match status" value="1"/>
</dbReference>
<comment type="caution">
    <text evidence="17">The sequence shown here is derived from an EMBL/GenBank/DDBJ whole genome shotgun (WGS) entry which is preliminary data.</text>
</comment>
<evidence type="ECO:0000256" key="11">
    <source>
        <dbReference type="ARBA" id="ARBA00029939"/>
    </source>
</evidence>
<dbReference type="PANTHER" id="PTHR42977:SF3">
    <property type="entry name" value="AB HYDROLASE-1 DOMAIN-CONTAINING PROTEIN"/>
    <property type="match status" value="1"/>
</dbReference>
<comment type="pathway">
    <text evidence="2">Siderophore biosynthesis.</text>
</comment>
<dbReference type="InterPro" id="IPR000639">
    <property type="entry name" value="Epox_hydrolase-like"/>
</dbReference>
<dbReference type="Pfam" id="PF13434">
    <property type="entry name" value="Lys_Orn_oxgnase"/>
    <property type="match status" value="1"/>
</dbReference>
<evidence type="ECO:0000256" key="8">
    <source>
        <dbReference type="ARBA" id="ARBA00022827"/>
    </source>
</evidence>
<evidence type="ECO:0000256" key="9">
    <source>
        <dbReference type="ARBA" id="ARBA00022857"/>
    </source>
</evidence>
<dbReference type="InterPro" id="IPR025700">
    <property type="entry name" value="Lys/Orn_oxygenase"/>
</dbReference>
<evidence type="ECO:0000256" key="13">
    <source>
        <dbReference type="ARBA" id="ARBA00032493"/>
    </source>
</evidence>
<dbReference type="InterPro" id="IPR029058">
    <property type="entry name" value="AB_hydrolase_fold"/>
</dbReference>
<keyword evidence="6" id="KW-0285">Flavoprotein</keyword>
<keyword evidence="7 17" id="KW-0378">Hydrolase</keyword>
<evidence type="ECO:0000256" key="1">
    <source>
        <dbReference type="ARBA" id="ARBA00001974"/>
    </source>
</evidence>
<dbReference type="EMBL" id="JAMPKK010000041">
    <property type="protein sequence ID" value="MEP0866336.1"/>
    <property type="molecule type" value="Genomic_DNA"/>
</dbReference>
<keyword evidence="10" id="KW-0560">Oxidoreductase</keyword>
<dbReference type="SUPFAM" id="SSF53474">
    <property type="entry name" value="alpha/beta-Hydrolases"/>
    <property type="match status" value="1"/>
</dbReference>
<proteinExistence type="inferred from homology"/>
<evidence type="ECO:0000256" key="7">
    <source>
        <dbReference type="ARBA" id="ARBA00022801"/>
    </source>
</evidence>
<evidence type="ECO:0000256" key="10">
    <source>
        <dbReference type="ARBA" id="ARBA00023002"/>
    </source>
</evidence>
<comment type="similarity">
    <text evidence="3">Belongs to the lysine N(6)-hydroxylase/L-ornithine N(5)-oxygenase family.</text>
</comment>
<keyword evidence="8" id="KW-0274">FAD</keyword>
<dbReference type="GO" id="GO:0016787">
    <property type="term" value="F:hydrolase activity"/>
    <property type="evidence" value="ECO:0007669"/>
    <property type="project" value="UniProtKB-KW"/>
</dbReference>
<feature type="domain" description="AB hydrolase-1" evidence="16">
    <location>
        <begin position="42"/>
        <end position="285"/>
    </location>
</feature>
<comment type="cofactor">
    <cofactor evidence="1">
        <name>FAD</name>
        <dbReference type="ChEBI" id="CHEBI:57692"/>
    </cofactor>
</comment>
<dbReference type="InterPro" id="IPR036188">
    <property type="entry name" value="FAD/NAD-bd_sf"/>
</dbReference>
<dbReference type="PRINTS" id="PR00412">
    <property type="entry name" value="EPOXHYDRLASE"/>
</dbReference>
<comment type="catalytic activity">
    <reaction evidence="15">
        <text>L-lysine + NADPH + O2 = N(6)-hydroxy-L-lysine + NADP(+) + H2O</text>
        <dbReference type="Rhea" id="RHEA:23228"/>
        <dbReference type="ChEBI" id="CHEBI:15377"/>
        <dbReference type="ChEBI" id="CHEBI:15379"/>
        <dbReference type="ChEBI" id="CHEBI:32551"/>
        <dbReference type="ChEBI" id="CHEBI:57783"/>
        <dbReference type="ChEBI" id="CHEBI:57820"/>
        <dbReference type="ChEBI" id="CHEBI:58349"/>
        <dbReference type="EC" id="1.14.13.59"/>
    </reaction>
</comment>
<reference evidence="17 18" key="1">
    <citation type="submission" date="2022-04" db="EMBL/GenBank/DDBJ databases">
        <title>Positive selection, recombination, and allopatry shape intraspecific diversity of widespread and dominant cyanobacteria.</title>
        <authorList>
            <person name="Wei J."/>
            <person name="Shu W."/>
            <person name="Hu C."/>
        </authorList>
    </citation>
    <scope>NUCLEOTIDE SEQUENCE [LARGE SCALE GENOMIC DNA]</scope>
    <source>
        <strain evidence="17 18">GB2-A5</strain>
    </source>
</reference>
<dbReference type="Proteomes" id="UP001442494">
    <property type="component" value="Unassembled WGS sequence"/>
</dbReference>
<dbReference type="EC" id="1.14.13.59" evidence="4"/>
<evidence type="ECO:0000313" key="17">
    <source>
        <dbReference type="EMBL" id="MEP0866336.1"/>
    </source>
</evidence>
<evidence type="ECO:0000256" key="4">
    <source>
        <dbReference type="ARBA" id="ARBA00013076"/>
    </source>
</evidence>
<dbReference type="Pfam" id="PF00561">
    <property type="entry name" value="Abhydrolase_1"/>
    <property type="match status" value="1"/>
</dbReference>
<protein>
    <recommendedName>
        <fullName evidence="5">L-lysine N6-monooxygenase MbtG</fullName>
        <ecNumber evidence="4">1.14.13.59</ecNumber>
    </recommendedName>
    <alternativeName>
        <fullName evidence="14">Lysine 6-N-hydroxylase</fullName>
    </alternativeName>
    <alternativeName>
        <fullName evidence="13">Lysine N6-hydroxylase</fullName>
    </alternativeName>
    <alternativeName>
        <fullName evidence="11">Lysine-N-oxygenase</fullName>
    </alternativeName>
    <alternativeName>
        <fullName evidence="12">Mycobactin synthase protein G</fullName>
    </alternativeName>
</protein>
<sequence length="787" mass="88529">MRTTEHLFLILLQRIYSMTTYRTVSIDGLDIFYREAGSRDNPTILLLHGFPTSSHMFRNLIPALADSFHLVAPDYPGFGYSSMPTVDEFDYTFDRLTEVMAGFIDAISLKRYSLYLMDYGAPIGYRLATQNPERVESLIVQNGNAYAEGLGDFWQPMRAFWQNKTPENTERVRQALAIKGAKWYYTTGARNLESLSPDTWTLDEALLDRPGNSNIQLALKYDYQSNLLLYLQWQAYLRQYQPPTLVVWGKNDQGFLVEGAYAYKRDLQNLEFHLLDTGHFALEEDGDVIADHIRCFLTTHVVENTMIDRTTTTDPDFDAREALRLLGPDPENWVPDRPGIDHNVTIIGGSGSGSTFVFALRRAGIGRVTEIDAADDEAHAGVWLTRARMKTLRTPKNLPGPELGIPELSFQAWYEARHGAAAYAQIDRIERVAWAKYLSWYRQFLGIQVRYRTKLVRIEPDAGFFRLHLEVNGVPQVETTRKIIFANGVAGTGGPYIPPVLADLPRTLYAHTADAIDFEALRGKTVAVLGAAASAFDAAGVALESGAKAVHLFVRRSELASLSVLRVRDYPGAYDNYPQLPDAARWFQAWRFHQAGIAPPPNSIKRALAFPNFHIHLSAPWKSARKMGDRIAIQVNDDVSEFDFAIAGTGYFVDPTKRPELADFAQHIALWRDRYEPPEDLRDDNLGMHPYLGSAHEYQEKVPGTAPYLKDIHVFNPAGLVSFGLPVGDIPSIRRDVPAIVSCISHDLFFEDWAHHEARITGDIAPEFENSLYAPAVWKQPSGAATR</sequence>
<evidence type="ECO:0000256" key="15">
    <source>
        <dbReference type="ARBA" id="ARBA00048407"/>
    </source>
</evidence>
<dbReference type="PRINTS" id="PR00111">
    <property type="entry name" value="ABHYDROLASE"/>
</dbReference>
<evidence type="ECO:0000256" key="14">
    <source>
        <dbReference type="ARBA" id="ARBA00032738"/>
    </source>
</evidence>
<name>A0ABV0JS94_9CYAN</name>
<evidence type="ECO:0000256" key="3">
    <source>
        <dbReference type="ARBA" id="ARBA00007588"/>
    </source>
</evidence>
<evidence type="ECO:0000256" key="12">
    <source>
        <dbReference type="ARBA" id="ARBA00031158"/>
    </source>
</evidence>
<gene>
    <name evidence="17" type="ORF">NDI37_17910</name>
</gene>
<evidence type="ECO:0000313" key="18">
    <source>
        <dbReference type="Proteomes" id="UP001442494"/>
    </source>
</evidence>
<keyword evidence="9" id="KW-0521">NADP</keyword>
<evidence type="ECO:0000256" key="6">
    <source>
        <dbReference type="ARBA" id="ARBA00022630"/>
    </source>
</evidence>
<evidence type="ECO:0000259" key="16">
    <source>
        <dbReference type="Pfam" id="PF00561"/>
    </source>
</evidence>
<evidence type="ECO:0000256" key="2">
    <source>
        <dbReference type="ARBA" id="ARBA00004924"/>
    </source>
</evidence>
<dbReference type="SUPFAM" id="SSF51905">
    <property type="entry name" value="FAD/NAD(P)-binding domain"/>
    <property type="match status" value="2"/>
</dbReference>
<evidence type="ECO:0000256" key="5">
    <source>
        <dbReference type="ARBA" id="ARBA00016406"/>
    </source>
</evidence>
<dbReference type="InterPro" id="IPR051340">
    <property type="entry name" value="Haloalkane_dehalogenase"/>
</dbReference>